<evidence type="ECO:0000256" key="2">
    <source>
        <dbReference type="ARBA" id="ARBA00007163"/>
    </source>
</evidence>
<evidence type="ECO:0000256" key="3">
    <source>
        <dbReference type="ARBA" id="ARBA00023015"/>
    </source>
</evidence>
<dbReference type="SMART" id="SM00338">
    <property type="entry name" value="BRLZ"/>
    <property type="match status" value="1"/>
</dbReference>
<feature type="region of interest" description="Disordered" evidence="8">
    <location>
        <begin position="231"/>
        <end position="349"/>
    </location>
</feature>
<dbReference type="PROSITE" id="PS00036">
    <property type="entry name" value="BZIP_BASIC"/>
    <property type="match status" value="1"/>
</dbReference>
<feature type="domain" description="BZIP" evidence="9">
    <location>
        <begin position="330"/>
        <end position="393"/>
    </location>
</feature>
<accession>A0A182M6H5</accession>
<name>A0A182M6H5_9DIPT</name>
<dbReference type="PROSITE" id="PS50217">
    <property type="entry name" value="BZIP"/>
    <property type="match status" value="1"/>
</dbReference>
<feature type="compositionally biased region" description="Low complexity" evidence="8">
    <location>
        <begin position="270"/>
        <end position="286"/>
    </location>
</feature>
<dbReference type="PANTHER" id="PTHR13044">
    <property type="entry name" value="ACTIVATING TRANSCRIPTION FACTOR ATF 4/5"/>
    <property type="match status" value="1"/>
</dbReference>
<evidence type="ECO:0000313" key="10">
    <source>
        <dbReference type="EnsemblMetazoa" id="ACUA010669-PA"/>
    </source>
</evidence>
<dbReference type="SUPFAM" id="SSF57959">
    <property type="entry name" value="Leucine zipper domain"/>
    <property type="match status" value="1"/>
</dbReference>
<evidence type="ECO:0000256" key="8">
    <source>
        <dbReference type="SAM" id="MobiDB-lite"/>
    </source>
</evidence>
<dbReference type="STRING" id="139723.A0A182M6H5"/>
<evidence type="ECO:0000256" key="7">
    <source>
        <dbReference type="SAM" id="Coils"/>
    </source>
</evidence>
<dbReference type="PANTHER" id="PTHR13044:SF14">
    <property type="entry name" value="CRYPTOCEPHAL, ISOFORM A"/>
    <property type="match status" value="1"/>
</dbReference>
<dbReference type="EMBL" id="AXCM01000683">
    <property type="status" value="NOT_ANNOTATED_CDS"/>
    <property type="molecule type" value="Genomic_DNA"/>
</dbReference>
<evidence type="ECO:0000256" key="1">
    <source>
        <dbReference type="ARBA" id="ARBA00004123"/>
    </source>
</evidence>
<dbReference type="Proteomes" id="UP000075883">
    <property type="component" value="Unassembled WGS sequence"/>
</dbReference>
<dbReference type="GO" id="GO:0000977">
    <property type="term" value="F:RNA polymerase II transcription regulatory region sequence-specific DNA binding"/>
    <property type="evidence" value="ECO:0007669"/>
    <property type="project" value="TreeGrafter"/>
</dbReference>
<organism evidence="10 11">
    <name type="scientific">Anopheles culicifacies</name>
    <dbReference type="NCBI Taxonomy" id="139723"/>
    <lineage>
        <taxon>Eukaryota</taxon>
        <taxon>Metazoa</taxon>
        <taxon>Ecdysozoa</taxon>
        <taxon>Arthropoda</taxon>
        <taxon>Hexapoda</taxon>
        <taxon>Insecta</taxon>
        <taxon>Pterygota</taxon>
        <taxon>Neoptera</taxon>
        <taxon>Endopterygota</taxon>
        <taxon>Diptera</taxon>
        <taxon>Nematocera</taxon>
        <taxon>Culicoidea</taxon>
        <taxon>Culicidae</taxon>
        <taxon>Anophelinae</taxon>
        <taxon>Anopheles</taxon>
        <taxon>culicifacies species complex</taxon>
    </lineage>
</organism>
<dbReference type="VEuPathDB" id="VectorBase:ACUA010669"/>
<feature type="compositionally biased region" description="Polar residues" evidence="8">
    <location>
        <begin position="253"/>
        <end position="268"/>
    </location>
</feature>
<evidence type="ECO:0000256" key="5">
    <source>
        <dbReference type="ARBA" id="ARBA00023163"/>
    </source>
</evidence>
<keyword evidence="4" id="KW-0238">DNA-binding</keyword>
<keyword evidence="11" id="KW-1185">Reference proteome</keyword>
<dbReference type="AlphaFoldDB" id="A0A182M6H5"/>
<comment type="similarity">
    <text evidence="2">Belongs to the bZIP family.</text>
</comment>
<dbReference type="Pfam" id="PF00170">
    <property type="entry name" value="bZIP_1"/>
    <property type="match status" value="1"/>
</dbReference>
<proteinExistence type="inferred from homology"/>
<dbReference type="GO" id="GO:0001228">
    <property type="term" value="F:DNA-binding transcription activator activity, RNA polymerase II-specific"/>
    <property type="evidence" value="ECO:0007669"/>
    <property type="project" value="TreeGrafter"/>
</dbReference>
<keyword evidence="5" id="KW-0804">Transcription</keyword>
<reference evidence="10" key="2">
    <citation type="submission" date="2020-05" db="UniProtKB">
        <authorList>
            <consortium name="EnsemblMetazoa"/>
        </authorList>
    </citation>
    <scope>IDENTIFICATION</scope>
    <source>
        <strain evidence="10">A-37</strain>
    </source>
</reference>
<dbReference type="EnsemblMetazoa" id="ACUA010669-RA">
    <property type="protein sequence ID" value="ACUA010669-PA"/>
    <property type="gene ID" value="ACUA010669"/>
</dbReference>
<evidence type="ECO:0000313" key="11">
    <source>
        <dbReference type="Proteomes" id="UP000075883"/>
    </source>
</evidence>
<evidence type="ECO:0000256" key="6">
    <source>
        <dbReference type="ARBA" id="ARBA00023242"/>
    </source>
</evidence>
<dbReference type="InterPro" id="IPR004827">
    <property type="entry name" value="bZIP"/>
</dbReference>
<dbReference type="CDD" id="cd14692">
    <property type="entry name" value="bZIP_ATF4"/>
    <property type="match status" value="1"/>
</dbReference>
<protein>
    <recommendedName>
        <fullName evidence="9">BZIP domain-containing protein</fullName>
    </recommendedName>
</protein>
<feature type="coiled-coil region" evidence="7">
    <location>
        <begin position="355"/>
        <end position="382"/>
    </location>
</feature>
<sequence length="398" mass="43748">MVAIALMSGDKRAHEVCQTVKGDLCYDDKLKISSNDESVQLGNYGPPSTAGEDEFYHFSQPSEAKTTGCTNGPELLMEFDCVSSNMELMNHLTPPQTPPQTTSFGGVVGCVLPIQTPMNCLPASQQQQQQEQSQEQFHPLFVSQFNGQGMLQQEQQVSYQGTNDNTILNGYYITDDFSTVSSQIGNGGVQQQTVTLEAAPQVSGDIDATLFNFVENYTAQQVENILLGLQREPNRGTDDDESCDFSEIGSFENGGSLSPASLTSSVVGQSPAYSDSAESSAYYASSRNDGDDEDWSPSKVKKLNGRNGGAVTKKRSGPNGTTNSRGRGIEDKKSRKKEQNKNAATRYRQKKKAEIEEILVVEEQLRAENEKLRKESKDLGRDIRCIKNLLRDFLKSKI</sequence>
<evidence type="ECO:0000259" key="9">
    <source>
        <dbReference type="PROSITE" id="PS50217"/>
    </source>
</evidence>
<dbReference type="Gene3D" id="1.20.5.170">
    <property type="match status" value="1"/>
</dbReference>
<dbReference type="InterPro" id="IPR046347">
    <property type="entry name" value="bZIP_sf"/>
</dbReference>
<reference evidence="11" key="1">
    <citation type="submission" date="2013-09" db="EMBL/GenBank/DDBJ databases">
        <title>The Genome Sequence of Anopheles culicifacies species A.</title>
        <authorList>
            <consortium name="The Broad Institute Genomics Platform"/>
            <person name="Neafsey D.E."/>
            <person name="Besansky N."/>
            <person name="Howell P."/>
            <person name="Walton C."/>
            <person name="Young S.K."/>
            <person name="Zeng Q."/>
            <person name="Gargeya S."/>
            <person name="Fitzgerald M."/>
            <person name="Haas B."/>
            <person name="Abouelleil A."/>
            <person name="Allen A.W."/>
            <person name="Alvarado L."/>
            <person name="Arachchi H.M."/>
            <person name="Berlin A.M."/>
            <person name="Chapman S.B."/>
            <person name="Gainer-Dewar J."/>
            <person name="Goldberg J."/>
            <person name="Griggs A."/>
            <person name="Gujja S."/>
            <person name="Hansen M."/>
            <person name="Howarth C."/>
            <person name="Imamovic A."/>
            <person name="Ireland A."/>
            <person name="Larimer J."/>
            <person name="McCowan C."/>
            <person name="Murphy C."/>
            <person name="Pearson M."/>
            <person name="Poon T.W."/>
            <person name="Priest M."/>
            <person name="Roberts A."/>
            <person name="Saif S."/>
            <person name="Shea T."/>
            <person name="Sisk P."/>
            <person name="Sykes S."/>
            <person name="Wortman J."/>
            <person name="Nusbaum C."/>
            <person name="Birren B."/>
        </authorList>
    </citation>
    <scope>NUCLEOTIDE SEQUENCE [LARGE SCALE GENOMIC DNA]</scope>
    <source>
        <strain evidence="11">A-37</strain>
    </source>
</reference>
<comment type="subcellular location">
    <subcellularLocation>
        <location evidence="1">Nucleus</location>
    </subcellularLocation>
</comment>
<feature type="compositionally biased region" description="Basic and acidic residues" evidence="8">
    <location>
        <begin position="327"/>
        <end position="340"/>
    </location>
</feature>
<evidence type="ECO:0000256" key="4">
    <source>
        <dbReference type="ARBA" id="ARBA00023125"/>
    </source>
</evidence>
<keyword evidence="3" id="KW-0805">Transcription regulation</keyword>
<dbReference type="GO" id="GO:0005634">
    <property type="term" value="C:nucleus"/>
    <property type="evidence" value="ECO:0007669"/>
    <property type="project" value="UniProtKB-SubCell"/>
</dbReference>
<keyword evidence="7" id="KW-0175">Coiled coil</keyword>
<keyword evidence="6" id="KW-0539">Nucleus</keyword>